<comment type="similarity">
    <text evidence="11 13">In the C-terminal section; belongs to the helicase family. RecG subfamily.</text>
</comment>
<comment type="function">
    <text evidence="13">Couples transcription and DNA repair by recognizing RNA polymerase (RNAP) stalled at DNA lesions. Mediates ATP-dependent release of RNAP and its truncated transcript from the DNA, and recruitment of nucleotide excision repair machinery to the damaged site.</text>
</comment>
<dbReference type="InterPro" id="IPR011545">
    <property type="entry name" value="DEAD/DEAH_box_helicase_dom"/>
</dbReference>
<organism evidence="17 18">
    <name type="scientific">Pseudothauera rhizosphaerae</name>
    <dbReference type="NCBI Taxonomy" id="2565932"/>
    <lineage>
        <taxon>Bacteria</taxon>
        <taxon>Pseudomonadati</taxon>
        <taxon>Pseudomonadota</taxon>
        <taxon>Betaproteobacteria</taxon>
        <taxon>Rhodocyclales</taxon>
        <taxon>Zoogloeaceae</taxon>
        <taxon>Pseudothauera</taxon>
    </lineage>
</organism>
<dbReference type="Proteomes" id="UP000307956">
    <property type="component" value="Unassembled WGS sequence"/>
</dbReference>
<dbReference type="SUPFAM" id="SSF52540">
    <property type="entry name" value="P-loop containing nucleoside triphosphate hydrolases"/>
    <property type="match status" value="4"/>
</dbReference>
<keyword evidence="6" id="KW-0347">Helicase</keyword>
<dbReference type="Pfam" id="PF00270">
    <property type="entry name" value="DEAD"/>
    <property type="match status" value="1"/>
</dbReference>
<dbReference type="Gene3D" id="3.40.50.11140">
    <property type="match status" value="1"/>
</dbReference>
<dbReference type="Gene3D" id="3.40.50.300">
    <property type="entry name" value="P-loop containing nucleotide triphosphate hydrolases"/>
    <property type="match status" value="2"/>
</dbReference>
<proteinExistence type="inferred from homology"/>
<evidence type="ECO:0000259" key="16">
    <source>
        <dbReference type="PROSITE" id="PS51194"/>
    </source>
</evidence>
<dbReference type="GO" id="GO:0005737">
    <property type="term" value="C:cytoplasm"/>
    <property type="evidence" value="ECO:0007669"/>
    <property type="project" value="UniProtKB-SubCell"/>
</dbReference>
<evidence type="ECO:0000256" key="7">
    <source>
        <dbReference type="ARBA" id="ARBA00022840"/>
    </source>
</evidence>
<dbReference type="PANTHER" id="PTHR47964:SF1">
    <property type="entry name" value="ATP-DEPENDENT DNA HELICASE HOMOLOG RECG, CHLOROPLASTIC"/>
    <property type="match status" value="1"/>
</dbReference>
<keyword evidence="8 13" id="KW-0238">DNA-binding</keyword>
<gene>
    <name evidence="13 17" type="primary">mfd</name>
    <name evidence="17" type="ORF">E6O51_05385</name>
</gene>
<dbReference type="Pfam" id="PF21132">
    <property type="entry name" value="MFD_D3"/>
    <property type="match status" value="1"/>
</dbReference>
<dbReference type="Gene3D" id="3.30.2060.10">
    <property type="entry name" value="Penicillin-binding protein 1b domain"/>
    <property type="match status" value="1"/>
</dbReference>
<feature type="domain" description="Helicase ATP-binding" evidence="15">
    <location>
        <begin position="625"/>
        <end position="786"/>
    </location>
</feature>
<dbReference type="PROSITE" id="PS51194">
    <property type="entry name" value="HELICASE_CTER"/>
    <property type="match status" value="1"/>
</dbReference>
<dbReference type="InterPro" id="IPR005118">
    <property type="entry name" value="TRCF_C"/>
</dbReference>
<dbReference type="Pfam" id="PF02559">
    <property type="entry name" value="CarD_TRCF_RID"/>
    <property type="match status" value="1"/>
</dbReference>
<dbReference type="InterPro" id="IPR027417">
    <property type="entry name" value="P-loop_NTPase"/>
</dbReference>
<evidence type="ECO:0000256" key="10">
    <source>
        <dbReference type="ARBA" id="ARBA00061104"/>
    </source>
</evidence>
<keyword evidence="4 13" id="KW-0227">DNA damage</keyword>
<evidence type="ECO:0000256" key="5">
    <source>
        <dbReference type="ARBA" id="ARBA00022801"/>
    </source>
</evidence>
<dbReference type="InterPro" id="IPR001650">
    <property type="entry name" value="Helicase_C-like"/>
</dbReference>
<dbReference type="Pfam" id="PF17757">
    <property type="entry name" value="UvrB_inter"/>
    <property type="match status" value="1"/>
</dbReference>
<dbReference type="InterPro" id="IPR003711">
    <property type="entry name" value="CarD-like/TRCF_RID"/>
</dbReference>
<keyword evidence="7 13" id="KW-0067">ATP-binding</keyword>
<feature type="region of interest" description="Disordered" evidence="14">
    <location>
        <begin position="1"/>
        <end position="22"/>
    </location>
</feature>
<dbReference type="InterPro" id="IPR014001">
    <property type="entry name" value="Helicase_ATP-bd"/>
</dbReference>
<sequence>MSTESSSQPAARPALPLPELPQAGAGQRLDLPSLAGSADALAVAQLGARGRMLLVVTADPLDAQRLQEEIAWLAPQLRLHLLPDWETLPYDSFSPHQDLISERLSTLYAIGRGEADVVLVPASTALYRMAPPAFLAAYTFFLKQGERLDVEQLRAQMALAGYAHVTQVVSPGEFSVRGGLIDLYPMGSPLPYRIDLFDDEVESIKTFDPDTQRTVYPVQEIRLLPAREFPLDDAGRSRFRSRFRETFEGDPTRSPVYKDVSNGIAPAGIEYYLPLFFDDTATLFDYLPAEAPVLLHRDVPGAIAEFWRDTRSRHDLLKGDRSRPVLAPEELFLTEEAFFVALKDRARYQLPAQSEAGPAVPLPPVAVEGKATDPLHRLKAFCAGFGNTGGRVLVLADSPGRRETMAEYFGEYGLAFAPSADFAGFVAAGAPLALGVGPLAAGFILPQARLAVVTEAELYAATARTRGRRDQRRATTMEGWLRDLSELKPGDPVVHVSHGVGRYIGLVHMNLGEGDTEFLHLEYSGGDKLYVPVSQLHVITRYAGADPEAVDLHRLGSGQWEKAKKKAAMQVRDTAAELLALYAQRAARPGHRFDFKQHDLDAFAEGFGFETTPDQQAAIDAVVADMKTGRPMDRLVCGDVGFGKTEVALRAAFVAVADGKQVAVLCPTTLLAEQHWQTFSDRFADWPIKVAELSRFKSAKEQNEALAQLAEGKVDIIIGTHRLLQKDVQFKRLGLVIIDEEHRFGVRQKEALKALRSEVDILTLTATPIPRTLGLALEGMREFSVIATAPSRRLAIKTFVQRWSKGIVREAVLREFKRGGQVYFLHNEVDTIENMRNALAEMLPEARIVVGHGQMPERELERVMRDFTQKRANLLLCTTIIETGIDIPTANTIVINRADRFGLAQLHQLRGRVGRSHHQAYAYLLTDAEAKPTSQAQKRLEAITMMEELGSGFYLAMHDLEIRGAGEVLGEHQSGEIQQVGFSLYTEMLKRAVHDLQAGREPDLSQPLEVVSEINLHTPALLPSDYCPDVQERLTLYKRLANCETDEDLRALQEELIDRFGELPPQTQALLETHRLRLLVRPYGVAKLDASEAQISVQFGHAPAIDPGKVILLIQRDRNTRMAGPDRLIRKVAVPQLRQRAQAVRELLESVRAA</sequence>
<comment type="subcellular location">
    <subcellularLocation>
        <location evidence="1 13">Cytoplasm</location>
    </subcellularLocation>
</comment>
<accession>A0A4S4AU73</accession>
<evidence type="ECO:0000259" key="15">
    <source>
        <dbReference type="PROSITE" id="PS51192"/>
    </source>
</evidence>
<evidence type="ECO:0000256" key="14">
    <source>
        <dbReference type="SAM" id="MobiDB-lite"/>
    </source>
</evidence>
<evidence type="ECO:0000256" key="8">
    <source>
        <dbReference type="ARBA" id="ARBA00023125"/>
    </source>
</evidence>
<dbReference type="Pfam" id="PF03461">
    <property type="entry name" value="TRCF"/>
    <property type="match status" value="1"/>
</dbReference>
<evidence type="ECO:0000256" key="4">
    <source>
        <dbReference type="ARBA" id="ARBA00022763"/>
    </source>
</evidence>
<dbReference type="InterPro" id="IPR004576">
    <property type="entry name" value="Mfd"/>
</dbReference>
<comment type="caution">
    <text evidence="17">The sequence shown here is derived from an EMBL/GenBank/DDBJ whole genome shotgun (WGS) entry which is preliminary data.</text>
</comment>
<keyword evidence="5 13" id="KW-0378">Hydrolase</keyword>
<dbReference type="Gene3D" id="3.90.1150.50">
    <property type="entry name" value="Transcription-repair-coupling factor, D7 domain"/>
    <property type="match status" value="1"/>
</dbReference>
<keyword evidence="9 13" id="KW-0234">DNA repair</keyword>
<name>A0A4S4AU73_9RHOO</name>
<dbReference type="InterPro" id="IPR037235">
    <property type="entry name" value="TRCF-like_C_D7"/>
</dbReference>
<dbReference type="RefSeq" id="WP_136383938.1">
    <property type="nucleotide sequence ID" value="NZ_SSOD01000003.1"/>
</dbReference>
<dbReference type="SUPFAM" id="SSF141259">
    <property type="entry name" value="CarD-like"/>
    <property type="match status" value="1"/>
</dbReference>
<dbReference type="FunFam" id="3.40.50.300:FF:000546">
    <property type="entry name" value="Transcription-repair-coupling factor"/>
    <property type="match status" value="1"/>
</dbReference>
<evidence type="ECO:0000313" key="18">
    <source>
        <dbReference type="Proteomes" id="UP000307956"/>
    </source>
</evidence>
<feature type="domain" description="Helicase C-terminal" evidence="16">
    <location>
        <begin position="807"/>
        <end position="961"/>
    </location>
</feature>
<evidence type="ECO:0000256" key="12">
    <source>
        <dbReference type="ARBA" id="ARBA00070128"/>
    </source>
</evidence>
<dbReference type="GO" id="GO:0005524">
    <property type="term" value="F:ATP binding"/>
    <property type="evidence" value="ECO:0007669"/>
    <property type="project" value="UniProtKB-UniRule"/>
</dbReference>
<dbReference type="InterPro" id="IPR036101">
    <property type="entry name" value="CarD-like/TRCF_RID_sf"/>
</dbReference>
<keyword evidence="2 13" id="KW-0963">Cytoplasm</keyword>
<dbReference type="InterPro" id="IPR048635">
    <property type="entry name" value="MFD_D3"/>
</dbReference>
<dbReference type="InterPro" id="IPR047112">
    <property type="entry name" value="RecG/Mfd"/>
</dbReference>
<dbReference type="GO" id="GO:0003684">
    <property type="term" value="F:damaged DNA binding"/>
    <property type="evidence" value="ECO:0007669"/>
    <property type="project" value="InterPro"/>
</dbReference>
<dbReference type="PROSITE" id="PS51192">
    <property type="entry name" value="HELICASE_ATP_BIND_1"/>
    <property type="match status" value="1"/>
</dbReference>
<dbReference type="SMART" id="SM01058">
    <property type="entry name" value="CarD_TRCF"/>
    <property type="match status" value="1"/>
</dbReference>
<dbReference type="HAMAP" id="MF_00969">
    <property type="entry name" value="TRCF"/>
    <property type="match status" value="1"/>
</dbReference>
<dbReference type="AlphaFoldDB" id="A0A4S4AU73"/>
<evidence type="ECO:0000256" key="6">
    <source>
        <dbReference type="ARBA" id="ARBA00022806"/>
    </source>
</evidence>
<dbReference type="GO" id="GO:0003678">
    <property type="term" value="F:DNA helicase activity"/>
    <property type="evidence" value="ECO:0007669"/>
    <property type="project" value="TreeGrafter"/>
</dbReference>
<dbReference type="NCBIfam" id="TIGR00580">
    <property type="entry name" value="mfd"/>
    <property type="match status" value="1"/>
</dbReference>
<dbReference type="SMART" id="SM00982">
    <property type="entry name" value="TRCF"/>
    <property type="match status" value="1"/>
</dbReference>
<dbReference type="CDD" id="cd17991">
    <property type="entry name" value="DEXHc_TRCF"/>
    <property type="match status" value="1"/>
</dbReference>
<evidence type="ECO:0000256" key="13">
    <source>
        <dbReference type="HAMAP-Rule" id="MF_00969"/>
    </source>
</evidence>
<dbReference type="SMART" id="SM00490">
    <property type="entry name" value="HELICc"/>
    <property type="match status" value="1"/>
</dbReference>
<dbReference type="GO" id="GO:0006355">
    <property type="term" value="P:regulation of DNA-templated transcription"/>
    <property type="evidence" value="ECO:0007669"/>
    <property type="project" value="UniProtKB-UniRule"/>
</dbReference>
<dbReference type="Pfam" id="PF00271">
    <property type="entry name" value="Helicase_C"/>
    <property type="match status" value="1"/>
</dbReference>
<evidence type="ECO:0000256" key="3">
    <source>
        <dbReference type="ARBA" id="ARBA00022741"/>
    </source>
</evidence>
<evidence type="ECO:0000313" key="17">
    <source>
        <dbReference type="EMBL" id="THF63487.1"/>
    </source>
</evidence>
<dbReference type="FunFam" id="3.40.50.300:FF:000300">
    <property type="entry name" value="Transcription-repair-coupling factor"/>
    <property type="match status" value="1"/>
</dbReference>
<dbReference type="PANTHER" id="PTHR47964">
    <property type="entry name" value="ATP-DEPENDENT DNA HELICASE HOMOLOG RECG, CHLOROPLASTIC"/>
    <property type="match status" value="1"/>
</dbReference>
<comment type="similarity">
    <text evidence="10 13">In the N-terminal section; belongs to the UvrB family.</text>
</comment>
<evidence type="ECO:0000256" key="11">
    <source>
        <dbReference type="ARBA" id="ARBA00061399"/>
    </source>
</evidence>
<dbReference type="Gene3D" id="3.40.50.11180">
    <property type="match status" value="1"/>
</dbReference>
<dbReference type="GO" id="GO:0000716">
    <property type="term" value="P:transcription-coupled nucleotide-excision repair, DNA damage recognition"/>
    <property type="evidence" value="ECO:0007669"/>
    <property type="project" value="UniProtKB-UniRule"/>
</dbReference>
<dbReference type="SUPFAM" id="SSF143517">
    <property type="entry name" value="TRCF domain-like"/>
    <property type="match status" value="1"/>
</dbReference>
<dbReference type="EMBL" id="SSOD01000003">
    <property type="protein sequence ID" value="THF63487.1"/>
    <property type="molecule type" value="Genomic_DNA"/>
</dbReference>
<dbReference type="EC" id="3.6.4.-" evidence="13"/>
<keyword evidence="3 13" id="KW-0547">Nucleotide-binding</keyword>
<evidence type="ECO:0000256" key="1">
    <source>
        <dbReference type="ARBA" id="ARBA00004496"/>
    </source>
</evidence>
<dbReference type="InterPro" id="IPR041471">
    <property type="entry name" value="UvrB_inter"/>
</dbReference>
<evidence type="ECO:0000256" key="2">
    <source>
        <dbReference type="ARBA" id="ARBA00022490"/>
    </source>
</evidence>
<dbReference type="OrthoDB" id="9804325at2"/>
<evidence type="ECO:0000256" key="9">
    <source>
        <dbReference type="ARBA" id="ARBA00023204"/>
    </source>
</evidence>
<reference evidence="17 18" key="1">
    <citation type="submission" date="2019-04" db="EMBL/GenBank/DDBJ databases">
        <title>Azoarcus rhizosphaerae sp. nov. isolated from rhizosphere of Ficus religiosa.</title>
        <authorList>
            <person name="Lin S.-Y."/>
            <person name="Hameed A."/>
            <person name="Hsu Y.-H."/>
            <person name="Young C.-C."/>
        </authorList>
    </citation>
    <scope>NUCLEOTIDE SEQUENCE [LARGE SCALE GENOMIC DNA]</scope>
    <source>
        <strain evidence="17 18">CC-YHH848</strain>
    </source>
</reference>
<keyword evidence="18" id="KW-1185">Reference proteome</keyword>
<dbReference type="Gene3D" id="2.40.10.170">
    <property type="match status" value="1"/>
</dbReference>
<protein>
    <recommendedName>
        <fullName evidence="12 13">Transcription-repair-coupling factor</fullName>
        <shortName evidence="13">TRCF</shortName>
        <ecNumber evidence="13">3.6.4.-</ecNumber>
    </recommendedName>
</protein>
<dbReference type="SMART" id="SM00487">
    <property type="entry name" value="DEXDc"/>
    <property type="match status" value="1"/>
</dbReference>
<dbReference type="GO" id="GO:0016787">
    <property type="term" value="F:hydrolase activity"/>
    <property type="evidence" value="ECO:0007669"/>
    <property type="project" value="UniProtKB-KW"/>
</dbReference>